<dbReference type="Pfam" id="PF15919">
    <property type="entry name" value="HicB_lk_antitox"/>
    <property type="match status" value="1"/>
</dbReference>
<evidence type="ECO:0000313" key="2">
    <source>
        <dbReference type="EMBL" id="MBR0575240.1"/>
    </source>
</evidence>
<dbReference type="PANTHER" id="PTHR34504">
    <property type="entry name" value="ANTITOXIN HICB"/>
    <property type="match status" value="1"/>
</dbReference>
<reference evidence="2" key="1">
    <citation type="submission" date="2021-04" db="EMBL/GenBank/DDBJ databases">
        <title>Proteiniclasticum sedimins sp. nov., an obligate anaerobic bacterium isolated from anaerobic sludge.</title>
        <authorList>
            <person name="Liu J."/>
        </authorList>
    </citation>
    <scope>NUCLEOTIDE SEQUENCE</scope>
    <source>
        <strain evidence="2">BAD-10</strain>
    </source>
</reference>
<dbReference type="EMBL" id="JAGSCS010000002">
    <property type="protein sequence ID" value="MBR0575240.1"/>
    <property type="molecule type" value="Genomic_DNA"/>
</dbReference>
<dbReference type="AlphaFoldDB" id="A0A941CM71"/>
<dbReference type="InterPro" id="IPR051404">
    <property type="entry name" value="TA_system_antitoxin"/>
</dbReference>
<keyword evidence="3" id="KW-1185">Reference proteome</keyword>
<dbReference type="PANTHER" id="PTHR34504:SF2">
    <property type="entry name" value="UPF0150 PROTEIN SSL0259"/>
    <property type="match status" value="1"/>
</dbReference>
<comment type="caution">
    <text evidence="2">The sequence shown here is derived from an EMBL/GenBank/DDBJ whole genome shotgun (WGS) entry which is preliminary data.</text>
</comment>
<gene>
    <name evidence="2" type="ORF">KCG48_02690</name>
</gene>
<sequence length="134" mass="15456">MMKDRYIYPAVLKYEENQILVSYPNLEGCFTFGDTEEEALYNAKEALEGYLYLLERDKEEIPPPSRVCDLSIGQQEALVLVDAWMPLVRDQEANRSVKKTLTIPKWLNDLAEMNRINFSHTLQSALKKQLGLGE</sequence>
<dbReference type="Proteomes" id="UP000675379">
    <property type="component" value="Unassembled WGS sequence"/>
</dbReference>
<accession>A0A941CM71</accession>
<feature type="domain" description="HicB-like antitoxin of toxin-antitoxin system" evidence="1">
    <location>
        <begin position="8"/>
        <end position="76"/>
    </location>
</feature>
<proteinExistence type="predicted"/>
<dbReference type="InterPro" id="IPR031807">
    <property type="entry name" value="HicB-like"/>
</dbReference>
<evidence type="ECO:0000259" key="1">
    <source>
        <dbReference type="Pfam" id="PF15919"/>
    </source>
</evidence>
<dbReference type="SUPFAM" id="SSF143100">
    <property type="entry name" value="TTHA1013/TTHA0281-like"/>
    <property type="match status" value="1"/>
</dbReference>
<protein>
    <submittedName>
        <fullName evidence="2">Type II toxin-antitoxin system HicB family antitoxin</fullName>
    </submittedName>
</protein>
<evidence type="ECO:0000313" key="3">
    <source>
        <dbReference type="Proteomes" id="UP000675379"/>
    </source>
</evidence>
<dbReference type="Gene3D" id="3.30.160.250">
    <property type="match status" value="1"/>
</dbReference>
<dbReference type="InterPro" id="IPR035069">
    <property type="entry name" value="TTHA1013/TTHA0281-like"/>
</dbReference>
<organism evidence="2 3">
    <name type="scientific">Proteiniclasticum sediminis</name>
    <dbReference type="NCBI Taxonomy" id="2804028"/>
    <lineage>
        <taxon>Bacteria</taxon>
        <taxon>Bacillati</taxon>
        <taxon>Bacillota</taxon>
        <taxon>Clostridia</taxon>
        <taxon>Eubacteriales</taxon>
        <taxon>Clostridiaceae</taxon>
        <taxon>Proteiniclasticum</taxon>
    </lineage>
</organism>
<name>A0A941CM71_9CLOT</name>